<evidence type="ECO:0000256" key="8">
    <source>
        <dbReference type="ARBA" id="ARBA00022989"/>
    </source>
</evidence>
<dbReference type="PANTHER" id="PTHR43047">
    <property type="entry name" value="TWO-COMPONENT HISTIDINE PROTEIN KINASE"/>
    <property type="match status" value="1"/>
</dbReference>
<name>A0A3G1AZ64_9ARCH</name>
<dbReference type="Pfam" id="PF00512">
    <property type="entry name" value="HisKA"/>
    <property type="match status" value="1"/>
</dbReference>
<dbReference type="Proteomes" id="UP000266745">
    <property type="component" value="Chromosome"/>
</dbReference>
<protein>
    <recommendedName>
        <fullName evidence="3">histidine kinase</fullName>
        <ecNumber evidence="3">2.7.13.3</ecNumber>
    </recommendedName>
</protein>
<keyword evidence="5" id="KW-0808">Transferase</keyword>
<dbReference type="OrthoDB" id="342253at2157"/>
<dbReference type="EC" id="2.7.13.3" evidence="3"/>
<dbReference type="GO" id="GO:0005886">
    <property type="term" value="C:plasma membrane"/>
    <property type="evidence" value="ECO:0007669"/>
    <property type="project" value="TreeGrafter"/>
</dbReference>
<dbReference type="CDD" id="cd00082">
    <property type="entry name" value="HisKA"/>
    <property type="match status" value="1"/>
</dbReference>
<dbReference type="RefSeq" id="WP_048187668.1">
    <property type="nucleotide sequence ID" value="NZ_CP011097.1"/>
</dbReference>
<dbReference type="PANTHER" id="PTHR43047:SF72">
    <property type="entry name" value="OSMOSENSING HISTIDINE PROTEIN KINASE SLN1"/>
    <property type="match status" value="1"/>
</dbReference>
<dbReference type="Pfam" id="PF00672">
    <property type="entry name" value="HAMP"/>
    <property type="match status" value="1"/>
</dbReference>
<comment type="catalytic activity">
    <reaction evidence="1">
        <text>ATP + protein L-histidine = ADP + protein N-phospho-L-histidine.</text>
        <dbReference type="EC" id="2.7.13.3"/>
    </reaction>
</comment>
<dbReference type="InterPro" id="IPR003594">
    <property type="entry name" value="HATPase_dom"/>
</dbReference>
<reference evidence="13 14" key="1">
    <citation type="journal article" date="2016" name="Sci. Rep.">
        <title>A novel ammonia-oxidizing archaeon from wastewater treatment plant: Its enrichment, physiological and genomic characteristics.</title>
        <authorList>
            <person name="Li Y."/>
            <person name="Ding K."/>
            <person name="Wen X."/>
            <person name="Zhang B."/>
            <person name="Shen B."/>
            <person name="Yang Y."/>
        </authorList>
    </citation>
    <scope>NUCLEOTIDE SEQUENCE [LARGE SCALE GENOMIC DNA]</scope>
    <source>
        <strain evidence="13 14">SAT1</strain>
    </source>
</reference>
<dbReference type="InterPro" id="IPR005467">
    <property type="entry name" value="His_kinase_dom"/>
</dbReference>
<dbReference type="InterPro" id="IPR003661">
    <property type="entry name" value="HisK_dim/P_dom"/>
</dbReference>
<dbReference type="PRINTS" id="PR00344">
    <property type="entry name" value="BCTRLSENSOR"/>
</dbReference>
<accession>A0A3G1AZ64</accession>
<evidence type="ECO:0000256" key="4">
    <source>
        <dbReference type="ARBA" id="ARBA00022553"/>
    </source>
</evidence>
<dbReference type="Pfam" id="PF13675">
    <property type="entry name" value="PilJ"/>
    <property type="match status" value="1"/>
</dbReference>
<evidence type="ECO:0000313" key="14">
    <source>
        <dbReference type="Proteomes" id="UP000266745"/>
    </source>
</evidence>
<organism evidence="13 14">
    <name type="scientific">Candidatus Nitrosotenuis cloacae</name>
    <dbReference type="NCBI Taxonomy" id="1603555"/>
    <lineage>
        <taxon>Archaea</taxon>
        <taxon>Nitrososphaerota</taxon>
        <taxon>Candidatus Nitrosotenuis</taxon>
    </lineage>
</organism>
<evidence type="ECO:0000256" key="3">
    <source>
        <dbReference type="ARBA" id="ARBA00012438"/>
    </source>
</evidence>
<dbReference type="SMART" id="SM00387">
    <property type="entry name" value="HATPase_c"/>
    <property type="match status" value="1"/>
</dbReference>
<dbReference type="InterPro" id="IPR004358">
    <property type="entry name" value="Sig_transdc_His_kin-like_C"/>
</dbReference>
<dbReference type="Gene3D" id="6.10.340.10">
    <property type="match status" value="1"/>
</dbReference>
<comment type="subcellular location">
    <subcellularLocation>
        <location evidence="2">Membrane</location>
        <topology evidence="2">Multi-pass membrane protein</topology>
    </subcellularLocation>
</comment>
<dbReference type="InterPro" id="IPR029095">
    <property type="entry name" value="NarX-like_N"/>
</dbReference>
<feature type="transmembrane region" description="Helical" evidence="10">
    <location>
        <begin position="311"/>
        <end position="331"/>
    </location>
</feature>
<evidence type="ECO:0000256" key="1">
    <source>
        <dbReference type="ARBA" id="ARBA00000085"/>
    </source>
</evidence>
<feature type="domain" description="Histidine kinase" evidence="11">
    <location>
        <begin position="399"/>
        <end position="617"/>
    </location>
</feature>
<dbReference type="AlphaFoldDB" id="A0A3G1AZ64"/>
<keyword evidence="6 10" id="KW-0812">Transmembrane</keyword>
<feature type="transmembrane region" description="Helical" evidence="10">
    <location>
        <begin position="7"/>
        <end position="26"/>
    </location>
</feature>
<keyword evidence="4" id="KW-0597">Phosphoprotein</keyword>
<dbReference type="GO" id="GO:0009927">
    <property type="term" value="F:histidine phosphotransfer kinase activity"/>
    <property type="evidence" value="ECO:0007669"/>
    <property type="project" value="TreeGrafter"/>
</dbReference>
<dbReference type="SUPFAM" id="SSF47384">
    <property type="entry name" value="Homodimeric domain of signal transducing histidine kinase"/>
    <property type="match status" value="1"/>
</dbReference>
<evidence type="ECO:0000259" key="11">
    <source>
        <dbReference type="PROSITE" id="PS50109"/>
    </source>
</evidence>
<dbReference type="GO" id="GO:0000155">
    <property type="term" value="F:phosphorelay sensor kinase activity"/>
    <property type="evidence" value="ECO:0007669"/>
    <property type="project" value="InterPro"/>
</dbReference>
<dbReference type="SMART" id="SM00304">
    <property type="entry name" value="HAMP"/>
    <property type="match status" value="1"/>
</dbReference>
<dbReference type="PROSITE" id="PS50109">
    <property type="entry name" value="HIS_KIN"/>
    <property type="match status" value="1"/>
</dbReference>
<sequence length="621" mass="68760">MKIISKTYLLVGVLIGVAFFNLFVLYNTQISTTNESYSIIRAGDLKTKVETIAGLAGSIANGKETDRPQLEKEISEFDAVLSTLKNGGTIRGQVVAAIPNSVLSDYENVNKIWSSYRTDALEIQTTSIYNKDVVNAVNYVLEKNTELILTADALTRDLEILSRDYNRHQEIALELRETAKTIGQNALLVSLGQEDEAKQSLHKSRTTFDAGMRKLLQLPLDGLDLSGTNIKPENLVPIPRENSQSLDELDLLWEAVGLRVKTIETKSLYSNELDNPVSRINSQRQSLIDSIDVMLDMWNTDRLEQRDQGQIITLVVIGVDIAIFVIVLYTIRRSLSPLQKITGALSRVREGTYGEKIEYSAKDEIGELASSFNTMSETIHLKEEEAKKMDTAKDEFLAMITHELKTPLVPIRGYADILLSGHLGDMTEKQKERVSIIKSSAASLLQLISDLLDVQKLELGQLKMKKEDTDIRDTVTKSIQTLQPQAEEEKISIINEIGTSIIPHDSDRIIQVLTNLIKNSLKAVKPETGIIRLSSEETRDELKISVSDNGSGIPYERQDKLFTKFYQADASLTREKGGSGLGLSICKGIIEAHGGKISLLSAPNSGTTVTFSLPLGHKTAV</sequence>
<dbReference type="Gene3D" id="1.10.287.130">
    <property type="match status" value="1"/>
</dbReference>
<evidence type="ECO:0000259" key="12">
    <source>
        <dbReference type="PROSITE" id="PS50885"/>
    </source>
</evidence>
<keyword evidence="8 10" id="KW-1133">Transmembrane helix</keyword>
<dbReference type="CDD" id="cd06225">
    <property type="entry name" value="HAMP"/>
    <property type="match status" value="1"/>
</dbReference>
<dbReference type="Gene3D" id="3.30.565.10">
    <property type="entry name" value="Histidine kinase-like ATPase, C-terminal domain"/>
    <property type="match status" value="1"/>
</dbReference>
<evidence type="ECO:0000256" key="6">
    <source>
        <dbReference type="ARBA" id="ARBA00022692"/>
    </source>
</evidence>
<proteinExistence type="predicted"/>
<dbReference type="EMBL" id="CP011097">
    <property type="protein sequence ID" value="AJZ75188.1"/>
    <property type="molecule type" value="Genomic_DNA"/>
</dbReference>
<evidence type="ECO:0000313" key="13">
    <source>
        <dbReference type="EMBL" id="AJZ75188.1"/>
    </source>
</evidence>
<dbReference type="Pfam" id="PF02518">
    <property type="entry name" value="HATPase_c"/>
    <property type="match status" value="1"/>
</dbReference>
<evidence type="ECO:0000256" key="9">
    <source>
        <dbReference type="ARBA" id="ARBA00023136"/>
    </source>
</evidence>
<dbReference type="InterPro" id="IPR003660">
    <property type="entry name" value="HAMP_dom"/>
</dbReference>
<dbReference type="STRING" id="1603555.SU86_000945"/>
<evidence type="ECO:0000256" key="2">
    <source>
        <dbReference type="ARBA" id="ARBA00004141"/>
    </source>
</evidence>
<dbReference type="SUPFAM" id="SSF55874">
    <property type="entry name" value="ATPase domain of HSP90 chaperone/DNA topoisomerase II/histidine kinase"/>
    <property type="match status" value="1"/>
</dbReference>
<evidence type="ECO:0000256" key="10">
    <source>
        <dbReference type="SAM" id="Phobius"/>
    </source>
</evidence>
<dbReference type="PROSITE" id="PS50885">
    <property type="entry name" value="HAMP"/>
    <property type="match status" value="1"/>
</dbReference>
<dbReference type="GeneID" id="24874944"/>
<dbReference type="KEGG" id="tah:SU86_000945"/>
<gene>
    <name evidence="13" type="ORF">SU86_000945</name>
</gene>
<evidence type="ECO:0000256" key="5">
    <source>
        <dbReference type="ARBA" id="ARBA00022679"/>
    </source>
</evidence>
<keyword evidence="9 10" id="KW-0472">Membrane</keyword>
<feature type="domain" description="HAMP" evidence="12">
    <location>
        <begin position="332"/>
        <end position="384"/>
    </location>
</feature>
<keyword evidence="7 13" id="KW-0418">Kinase</keyword>
<evidence type="ECO:0000256" key="7">
    <source>
        <dbReference type="ARBA" id="ARBA00022777"/>
    </source>
</evidence>
<keyword evidence="14" id="KW-1185">Reference proteome</keyword>
<dbReference type="SUPFAM" id="SSF158472">
    <property type="entry name" value="HAMP domain-like"/>
    <property type="match status" value="1"/>
</dbReference>
<dbReference type="InterPro" id="IPR036097">
    <property type="entry name" value="HisK_dim/P_sf"/>
</dbReference>
<dbReference type="SMART" id="SM00388">
    <property type="entry name" value="HisKA"/>
    <property type="match status" value="1"/>
</dbReference>
<dbReference type="InterPro" id="IPR036890">
    <property type="entry name" value="HATPase_C_sf"/>
</dbReference>
<dbReference type="FunFam" id="3.30.565.10:FF:000006">
    <property type="entry name" value="Sensor histidine kinase WalK"/>
    <property type="match status" value="1"/>
</dbReference>